<dbReference type="RefSeq" id="WP_190581772.1">
    <property type="nucleotide sequence ID" value="NZ_CAWPQU010000053.1"/>
</dbReference>
<dbReference type="Proteomes" id="UP000618445">
    <property type="component" value="Unassembled WGS sequence"/>
</dbReference>
<evidence type="ECO:0008006" key="3">
    <source>
        <dbReference type="Google" id="ProtNLM"/>
    </source>
</evidence>
<evidence type="ECO:0000313" key="1">
    <source>
        <dbReference type="EMBL" id="MBD2319596.1"/>
    </source>
</evidence>
<gene>
    <name evidence="1" type="ORF">H6G05_22500</name>
</gene>
<comment type="caution">
    <text evidence="1">The sequence shown here is derived from an EMBL/GenBank/DDBJ whole genome shotgun (WGS) entry which is preliminary data.</text>
</comment>
<organism evidence="1 2">
    <name type="scientific">Phormidium tenue FACHB-1050</name>
    <dbReference type="NCBI Taxonomy" id="2692857"/>
    <lineage>
        <taxon>Bacteria</taxon>
        <taxon>Bacillati</taxon>
        <taxon>Cyanobacteriota</taxon>
        <taxon>Cyanophyceae</taxon>
        <taxon>Oscillatoriophycideae</taxon>
        <taxon>Oscillatoriales</taxon>
        <taxon>Oscillatoriaceae</taxon>
        <taxon>Phormidium</taxon>
    </lineage>
</organism>
<proteinExistence type="predicted"/>
<accession>A0ABR8CH06</accession>
<name>A0ABR8CH06_9CYAN</name>
<reference evidence="1 2" key="1">
    <citation type="journal article" date="2020" name="ISME J.">
        <title>Comparative genomics reveals insights into cyanobacterial evolution and habitat adaptation.</title>
        <authorList>
            <person name="Chen M.Y."/>
            <person name="Teng W.K."/>
            <person name="Zhao L."/>
            <person name="Hu C.X."/>
            <person name="Zhou Y.K."/>
            <person name="Han B.P."/>
            <person name="Song L.R."/>
            <person name="Shu W.S."/>
        </authorList>
    </citation>
    <scope>NUCLEOTIDE SEQUENCE [LARGE SCALE GENOMIC DNA]</scope>
    <source>
        <strain evidence="1 2">FACHB-1050</strain>
    </source>
</reference>
<protein>
    <recommendedName>
        <fullName evidence="3">DUF2281 domain-containing protein</fullName>
    </recommendedName>
</protein>
<sequence>MTTDSMLRDRLIQKLDVLAPDELSSVIDFVDFLNYKKQKSLGQKFRELFRETQALAGVSEITEEDIAAEIAAYRRGE</sequence>
<dbReference type="EMBL" id="JACJQY010000057">
    <property type="protein sequence ID" value="MBD2319596.1"/>
    <property type="molecule type" value="Genomic_DNA"/>
</dbReference>
<keyword evidence="2" id="KW-1185">Reference proteome</keyword>
<evidence type="ECO:0000313" key="2">
    <source>
        <dbReference type="Proteomes" id="UP000618445"/>
    </source>
</evidence>